<dbReference type="AlphaFoldDB" id="B0DWM2"/>
<proteinExistence type="predicted"/>
<organism evidence="2">
    <name type="scientific">Laccaria bicolor (strain S238N-H82 / ATCC MYA-4686)</name>
    <name type="common">Bicoloured deceiver</name>
    <name type="synonym">Laccaria laccata var. bicolor</name>
    <dbReference type="NCBI Taxonomy" id="486041"/>
    <lineage>
        <taxon>Eukaryota</taxon>
        <taxon>Fungi</taxon>
        <taxon>Dikarya</taxon>
        <taxon>Basidiomycota</taxon>
        <taxon>Agaricomycotina</taxon>
        <taxon>Agaricomycetes</taxon>
        <taxon>Agaricomycetidae</taxon>
        <taxon>Agaricales</taxon>
        <taxon>Agaricineae</taxon>
        <taxon>Hydnangiaceae</taxon>
        <taxon>Laccaria</taxon>
    </lineage>
</organism>
<sequence length="108" mass="12125">MKPSRAYIVPNLPHTWTTNEYVRPSLAMVTVPVIDLRAHLLLSFHGDRSKQLVLRQQLPFSLPPAVELYNASLRGGSLGVHIGQRKLDVRLMLESEKRAQASELSTNP</sequence>
<dbReference type="GeneID" id="6083999"/>
<dbReference type="EMBL" id="DS547144">
    <property type="protein sequence ID" value="EDR01005.1"/>
    <property type="molecule type" value="Genomic_DNA"/>
</dbReference>
<dbReference type="KEGG" id="lbc:LACBIDRAFT_312760"/>
<name>B0DWM2_LACBS</name>
<evidence type="ECO:0000313" key="2">
    <source>
        <dbReference type="Proteomes" id="UP000001194"/>
    </source>
</evidence>
<accession>B0DWM2</accession>
<dbReference type="InParanoid" id="B0DWM2"/>
<dbReference type="HOGENOM" id="CLU_2197423_0_0_1"/>
<evidence type="ECO:0000313" key="1">
    <source>
        <dbReference type="EMBL" id="EDR01005.1"/>
    </source>
</evidence>
<protein>
    <submittedName>
        <fullName evidence="1">Predicted protein</fullName>
    </submittedName>
</protein>
<reference evidence="1 2" key="1">
    <citation type="journal article" date="2008" name="Nature">
        <title>The genome of Laccaria bicolor provides insights into mycorrhizal symbiosis.</title>
        <authorList>
            <person name="Martin F."/>
            <person name="Aerts A."/>
            <person name="Ahren D."/>
            <person name="Brun A."/>
            <person name="Danchin E.G.J."/>
            <person name="Duchaussoy F."/>
            <person name="Gibon J."/>
            <person name="Kohler A."/>
            <person name="Lindquist E."/>
            <person name="Pereda V."/>
            <person name="Salamov A."/>
            <person name="Shapiro H.J."/>
            <person name="Wuyts J."/>
            <person name="Blaudez D."/>
            <person name="Buee M."/>
            <person name="Brokstein P."/>
            <person name="Canbaeck B."/>
            <person name="Cohen D."/>
            <person name="Courty P.E."/>
            <person name="Coutinho P.M."/>
            <person name="Delaruelle C."/>
            <person name="Detter J.C."/>
            <person name="Deveau A."/>
            <person name="DiFazio S."/>
            <person name="Duplessis S."/>
            <person name="Fraissinet-Tachet L."/>
            <person name="Lucic E."/>
            <person name="Frey-Klett P."/>
            <person name="Fourrey C."/>
            <person name="Feussner I."/>
            <person name="Gay G."/>
            <person name="Grimwood J."/>
            <person name="Hoegger P.J."/>
            <person name="Jain P."/>
            <person name="Kilaru S."/>
            <person name="Labbe J."/>
            <person name="Lin Y.C."/>
            <person name="Legue V."/>
            <person name="Le Tacon F."/>
            <person name="Marmeisse R."/>
            <person name="Melayah D."/>
            <person name="Montanini B."/>
            <person name="Muratet M."/>
            <person name="Nehls U."/>
            <person name="Niculita-Hirzel H."/>
            <person name="Oudot-Le Secq M.P."/>
            <person name="Peter M."/>
            <person name="Quesneville H."/>
            <person name="Rajashekar B."/>
            <person name="Reich M."/>
            <person name="Rouhier N."/>
            <person name="Schmutz J."/>
            <person name="Yin T."/>
            <person name="Chalot M."/>
            <person name="Henrissat B."/>
            <person name="Kuees U."/>
            <person name="Lucas S."/>
            <person name="Van de Peer Y."/>
            <person name="Podila G.K."/>
            <person name="Polle A."/>
            <person name="Pukkila P.J."/>
            <person name="Richardson P.M."/>
            <person name="Rouze P."/>
            <person name="Sanders I.R."/>
            <person name="Stajich J.E."/>
            <person name="Tunlid A."/>
            <person name="Tuskan G."/>
            <person name="Grigoriev I.V."/>
        </authorList>
    </citation>
    <scope>NUCLEOTIDE SEQUENCE [LARGE SCALE GENOMIC DNA]</scope>
    <source>
        <strain evidence="2">S238N-H82 / ATCC MYA-4686</strain>
    </source>
</reference>
<dbReference type="Proteomes" id="UP000001194">
    <property type="component" value="Unassembled WGS sequence"/>
</dbReference>
<gene>
    <name evidence="1" type="ORF">LACBIDRAFT_312760</name>
</gene>
<dbReference type="RefSeq" id="XP_001888400.1">
    <property type="nucleotide sequence ID" value="XM_001888365.1"/>
</dbReference>
<keyword evidence="2" id="KW-1185">Reference proteome</keyword>